<comment type="caution">
    <text evidence="1">The sequence shown here is derived from an EMBL/GenBank/DDBJ whole genome shotgun (WGS) entry which is preliminary data.</text>
</comment>
<dbReference type="EMBL" id="JAUCMV010000003">
    <property type="protein sequence ID" value="KAK0411952.1"/>
    <property type="molecule type" value="Genomic_DNA"/>
</dbReference>
<evidence type="ECO:0000313" key="1">
    <source>
        <dbReference type="EMBL" id="KAK0411952.1"/>
    </source>
</evidence>
<sequence>MYTSRSQQNRAVFLAIATRFLFAPREAYVYVQEAARFVEEEDDKKKRLKLSTGEPLRQRHTLRRRQVTTRDRIALTELSKLIRREVRNDINEHHRRLVEEAVMNCK</sequence>
<dbReference type="AlphaFoldDB" id="A0AA39HTW3"/>
<dbReference type="Proteomes" id="UP001175271">
    <property type="component" value="Unassembled WGS sequence"/>
</dbReference>
<keyword evidence="2" id="KW-1185">Reference proteome</keyword>
<evidence type="ECO:0000313" key="2">
    <source>
        <dbReference type="Proteomes" id="UP001175271"/>
    </source>
</evidence>
<proteinExistence type="predicted"/>
<gene>
    <name evidence="1" type="ORF">QR680_005940</name>
</gene>
<name>A0AA39HTW3_9BILA</name>
<organism evidence="1 2">
    <name type="scientific">Steinernema hermaphroditum</name>
    <dbReference type="NCBI Taxonomy" id="289476"/>
    <lineage>
        <taxon>Eukaryota</taxon>
        <taxon>Metazoa</taxon>
        <taxon>Ecdysozoa</taxon>
        <taxon>Nematoda</taxon>
        <taxon>Chromadorea</taxon>
        <taxon>Rhabditida</taxon>
        <taxon>Tylenchina</taxon>
        <taxon>Panagrolaimomorpha</taxon>
        <taxon>Strongyloidoidea</taxon>
        <taxon>Steinernematidae</taxon>
        <taxon>Steinernema</taxon>
    </lineage>
</organism>
<protein>
    <submittedName>
        <fullName evidence="1">Uncharacterized protein</fullName>
    </submittedName>
</protein>
<reference evidence="1" key="1">
    <citation type="submission" date="2023-06" db="EMBL/GenBank/DDBJ databases">
        <title>Genomic analysis of the entomopathogenic nematode Steinernema hermaphroditum.</title>
        <authorList>
            <person name="Schwarz E.M."/>
            <person name="Heppert J.K."/>
            <person name="Baniya A."/>
            <person name="Schwartz H.T."/>
            <person name="Tan C.-H."/>
            <person name="Antoshechkin I."/>
            <person name="Sternberg P.W."/>
            <person name="Goodrich-Blair H."/>
            <person name="Dillman A.R."/>
        </authorList>
    </citation>
    <scope>NUCLEOTIDE SEQUENCE</scope>
    <source>
        <strain evidence="1">PS9179</strain>
        <tissue evidence="1">Whole animal</tissue>
    </source>
</reference>
<accession>A0AA39HTW3</accession>